<name>A0A6J6B6E4_9ZZZZ</name>
<evidence type="ECO:0000313" key="1">
    <source>
        <dbReference type="EMBL" id="CAB4534435.1"/>
    </source>
</evidence>
<dbReference type="InterPro" id="IPR050114">
    <property type="entry name" value="UPF0173_UPF0282_UlaG_hydrolase"/>
</dbReference>
<organism evidence="1">
    <name type="scientific">freshwater metagenome</name>
    <dbReference type="NCBI Taxonomy" id="449393"/>
    <lineage>
        <taxon>unclassified sequences</taxon>
        <taxon>metagenomes</taxon>
        <taxon>ecological metagenomes</taxon>
    </lineage>
</organism>
<proteinExistence type="predicted"/>
<sequence length="214" mass="24086">MDSMKVTKLEHATLVLEKDGKKLVVDPGFYTRPMEGFQNVVAIVITHNHDDHVHEDQITRIVKENPDVAILGTKEVADRLSSFGAKPVYHGDFHELGPFTAEFFGDLHIEIHRSIPLIQNCGVMINNTLYYPGDSYTQPDRKVKYLACPASAPWLKIGDVMDFVAAVRPEHSFPTHNIHLSEQGHQMNNGRIKAVTEENGGTFNYYVPGETFEL</sequence>
<dbReference type="EMBL" id="CAEZUR010000065">
    <property type="protein sequence ID" value="CAB4611361.1"/>
    <property type="molecule type" value="Genomic_DNA"/>
</dbReference>
<dbReference type="InterPro" id="IPR036866">
    <property type="entry name" value="RibonucZ/Hydroxyglut_hydro"/>
</dbReference>
<dbReference type="AlphaFoldDB" id="A0A6J6B6E4"/>
<dbReference type="SUPFAM" id="SSF56281">
    <property type="entry name" value="Metallo-hydrolase/oxidoreductase"/>
    <property type="match status" value="1"/>
</dbReference>
<accession>A0A6J6B6E4</accession>
<dbReference type="EMBL" id="CAEZSN010000008">
    <property type="protein sequence ID" value="CAB4534435.1"/>
    <property type="molecule type" value="Genomic_DNA"/>
</dbReference>
<reference evidence="1" key="1">
    <citation type="submission" date="2020-05" db="EMBL/GenBank/DDBJ databases">
        <authorList>
            <person name="Chiriac C."/>
            <person name="Salcher M."/>
            <person name="Ghai R."/>
            <person name="Kavagutti S V."/>
        </authorList>
    </citation>
    <scope>NUCLEOTIDE SEQUENCE</scope>
</reference>
<dbReference type="PANTHER" id="PTHR43546:SF3">
    <property type="entry name" value="UPF0173 METAL-DEPENDENT HYDROLASE MJ1163"/>
    <property type="match status" value="1"/>
</dbReference>
<dbReference type="Gene3D" id="3.60.15.10">
    <property type="entry name" value="Ribonuclease Z/Hydroxyacylglutathione hydrolase-like"/>
    <property type="match status" value="1"/>
</dbReference>
<dbReference type="Pfam" id="PF13483">
    <property type="entry name" value="Lactamase_B_3"/>
    <property type="match status" value="1"/>
</dbReference>
<gene>
    <name evidence="1" type="ORF">UFOPK1433_00137</name>
    <name evidence="2" type="ORF">UFOPK1843_00852</name>
</gene>
<evidence type="ECO:0000313" key="2">
    <source>
        <dbReference type="EMBL" id="CAB4611361.1"/>
    </source>
</evidence>
<protein>
    <submittedName>
        <fullName evidence="1">Unannotated protein</fullName>
    </submittedName>
</protein>
<dbReference type="PANTHER" id="PTHR43546">
    <property type="entry name" value="UPF0173 METAL-DEPENDENT HYDROLASE MJ1163-RELATED"/>
    <property type="match status" value="1"/>
</dbReference>